<name>A0A3E0TYT3_9GAMM</name>
<reference evidence="3" key="1">
    <citation type="submission" date="2018-08" db="EMBL/GenBank/DDBJ databases">
        <title>Thalassotalea euphylliae genome.</title>
        <authorList>
            <person name="Summers S."/>
            <person name="Rice S.A."/>
            <person name="Freckelton M.L."/>
            <person name="Nedved B.T."/>
            <person name="Hadfield M.G."/>
        </authorList>
    </citation>
    <scope>NUCLEOTIDE SEQUENCE [LARGE SCALE GENOMIC DNA]</scope>
    <source>
        <strain evidence="3">H3</strain>
    </source>
</reference>
<dbReference type="PANTHER" id="PTHR33973">
    <property type="entry name" value="OS07G0153300 PROTEIN"/>
    <property type="match status" value="1"/>
</dbReference>
<accession>A0A3E0TYT3</accession>
<keyword evidence="3" id="KW-1185">Reference proteome</keyword>
<comment type="caution">
    <text evidence="2">The sequence shown here is derived from an EMBL/GenBank/DDBJ whole genome shotgun (WGS) entry which is preliminary data.</text>
</comment>
<evidence type="ECO:0000313" key="3">
    <source>
        <dbReference type="Proteomes" id="UP000256899"/>
    </source>
</evidence>
<dbReference type="PANTHER" id="PTHR33973:SF4">
    <property type="entry name" value="OS07G0153300 PROTEIN"/>
    <property type="match status" value="1"/>
</dbReference>
<dbReference type="RefSeq" id="WP_116013452.1">
    <property type="nucleotide sequence ID" value="NZ_QUOT01000001.1"/>
</dbReference>
<evidence type="ECO:0000313" key="2">
    <source>
        <dbReference type="EMBL" id="REL29533.1"/>
    </source>
</evidence>
<protein>
    <submittedName>
        <fullName evidence="2">DUF1365 domain-containing protein</fullName>
    </submittedName>
</protein>
<gene>
    <name evidence="2" type="ORF">DXX94_01680</name>
</gene>
<dbReference type="EMBL" id="QUOT01000001">
    <property type="protein sequence ID" value="REL29533.1"/>
    <property type="molecule type" value="Genomic_DNA"/>
</dbReference>
<dbReference type="Proteomes" id="UP000256899">
    <property type="component" value="Unassembled WGS sequence"/>
</dbReference>
<organism evidence="2 3">
    <name type="scientific">Thalassotalea euphylliae</name>
    <dbReference type="NCBI Taxonomy" id="1655234"/>
    <lineage>
        <taxon>Bacteria</taxon>
        <taxon>Pseudomonadati</taxon>
        <taxon>Pseudomonadota</taxon>
        <taxon>Gammaproteobacteria</taxon>
        <taxon>Alteromonadales</taxon>
        <taxon>Colwelliaceae</taxon>
        <taxon>Thalassotalea</taxon>
    </lineage>
</organism>
<dbReference type="Pfam" id="PF07103">
    <property type="entry name" value="DUF1365"/>
    <property type="match status" value="1"/>
</dbReference>
<feature type="compositionally biased region" description="Polar residues" evidence="1">
    <location>
        <begin position="9"/>
        <end position="18"/>
    </location>
</feature>
<sequence length="296" mass="34173">MDKELAENSACNKSTACNENGDVGSKLTPTQISKLFVGNVRHRRFSPKAHNFNYPLYMLGLDVDQVTHVDNSSSVFSKLFGTQWYKPLRFKQEDYLRGEPGDLKQRIVNKISTLGGHDSINKVIMLVQVRCFGVYFSPANFYFAYSNQGNCLYMLVEVSNTPWNKRHYYLVDMANITPTEKDFHVSPFMDLAMQYHWRVSPPNLTEHVDTKPIKSDKKDKLLIHIENISHQQQKLFDATLALKGQAINRKNLMSVMRRFPAMTLTVVTGIYVQALKLFIKRIPFVPYQRKAQKQEL</sequence>
<feature type="region of interest" description="Disordered" evidence="1">
    <location>
        <begin position="1"/>
        <end position="23"/>
    </location>
</feature>
<dbReference type="InterPro" id="IPR010775">
    <property type="entry name" value="DUF1365"/>
</dbReference>
<dbReference type="AlphaFoldDB" id="A0A3E0TYT3"/>
<evidence type="ECO:0000256" key="1">
    <source>
        <dbReference type="SAM" id="MobiDB-lite"/>
    </source>
</evidence>
<proteinExistence type="predicted"/>